<keyword evidence="1" id="KW-0645">Protease</keyword>
<dbReference type="AlphaFoldDB" id="A0A845HPQ4"/>
<comment type="caution">
    <text evidence="1">The sequence shown here is derived from an EMBL/GenBank/DDBJ whole genome shotgun (WGS) entry which is preliminary data.</text>
</comment>
<keyword evidence="1" id="KW-0031">Aminopeptidase</keyword>
<dbReference type="EMBL" id="WWCL01000001">
    <property type="protein sequence ID" value="MYN43454.1"/>
    <property type="molecule type" value="Genomic_DNA"/>
</dbReference>
<gene>
    <name evidence="1" type="ORF">GTP23_00045</name>
</gene>
<evidence type="ECO:0000313" key="1">
    <source>
        <dbReference type="EMBL" id="MYN43454.1"/>
    </source>
</evidence>
<reference evidence="1" key="1">
    <citation type="submission" date="2019-12" db="EMBL/GenBank/DDBJ databases">
        <title>Novel species isolated from a subtropical stream in China.</title>
        <authorList>
            <person name="Lu H."/>
        </authorList>
    </citation>
    <scope>NUCLEOTIDE SEQUENCE [LARGE SCALE GENOMIC DNA]</scope>
    <source>
        <strain evidence="1">FT93W</strain>
    </source>
</reference>
<keyword evidence="1" id="KW-0378">Hydrolase</keyword>
<dbReference type="PROSITE" id="PS51257">
    <property type="entry name" value="PROKAR_LIPOPROTEIN"/>
    <property type="match status" value="1"/>
</dbReference>
<keyword evidence="2" id="KW-1185">Reference proteome</keyword>
<proteinExistence type="predicted"/>
<dbReference type="PIRSF" id="PIRSF029285">
    <property type="entry name" value="Aminopept"/>
    <property type="match status" value="1"/>
</dbReference>
<evidence type="ECO:0000313" key="2">
    <source>
        <dbReference type="Proteomes" id="UP000444316"/>
    </source>
</evidence>
<organism evidence="1 2">
    <name type="scientific">Duganella fentianensis</name>
    <dbReference type="NCBI Taxonomy" id="2692177"/>
    <lineage>
        <taxon>Bacteria</taxon>
        <taxon>Pseudomonadati</taxon>
        <taxon>Pseudomonadota</taxon>
        <taxon>Betaproteobacteria</taxon>
        <taxon>Burkholderiales</taxon>
        <taxon>Oxalobacteraceae</taxon>
        <taxon>Telluria group</taxon>
        <taxon>Duganella</taxon>
    </lineage>
</organism>
<dbReference type="InterPro" id="IPR014553">
    <property type="entry name" value="Aminopept"/>
</dbReference>
<protein>
    <submittedName>
        <fullName evidence="1">Aminopeptidase</fullName>
    </submittedName>
</protein>
<dbReference type="Proteomes" id="UP000444316">
    <property type="component" value="Unassembled WGS sequence"/>
</dbReference>
<dbReference type="RefSeq" id="WP_161033345.1">
    <property type="nucleotide sequence ID" value="NZ_WWCL01000001.1"/>
</dbReference>
<name>A0A845HPQ4_9BURK</name>
<dbReference type="Pfam" id="PF10023">
    <property type="entry name" value="Aminopep"/>
    <property type="match status" value="1"/>
</dbReference>
<accession>A0A845HPQ4</accession>
<sequence>MSQPARRYARARLWLGRWRLGLLLLGLAGCAQLQYYVQAAQGQYALWSDARPIEDWLGDPATDPKLKARLEKALLIRRFAVQELGLPDNSSYRNYAALSRPFVLWNVVATPEFSLEPLRWCFPIAGCVSYRGYYSKDDALAFAAGLREEGKDVQVGGVPAYSTLGWFSDPLLSTFIHYSDAELARMIFHELAHQVAYVPGDSTFNESFATAVEEAGLERWLELYGNEAMRAAYVQYNARRQAFLALLITHRNMLEQLYAQKSSARHKRTRKAAIFQHLQSEYQLLKTSWGGYAGYDRWFAEPLNNAHLSAVGTYHELLPAFRNLLKQERTFVRFYVAVQNLASLDLPQRQQRLQQLSPPVMLHADNASQSVSSAEPSK</sequence>
<dbReference type="GO" id="GO:0004177">
    <property type="term" value="F:aminopeptidase activity"/>
    <property type="evidence" value="ECO:0007669"/>
    <property type="project" value="UniProtKB-KW"/>
</dbReference>